<evidence type="ECO:0000256" key="1">
    <source>
        <dbReference type="ARBA" id="ARBA00023015"/>
    </source>
</evidence>
<dbReference type="Pfam" id="PF00392">
    <property type="entry name" value="GntR"/>
    <property type="match status" value="1"/>
</dbReference>
<dbReference type="InterPro" id="IPR011711">
    <property type="entry name" value="GntR_C"/>
</dbReference>
<keyword evidence="1" id="KW-0805">Transcription regulation</keyword>
<evidence type="ECO:0000259" key="4">
    <source>
        <dbReference type="PROSITE" id="PS50949"/>
    </source>
</evidence>
<accession>A0A9W6JWW2</accession>
<proteinExistence type="predicted"/>
<reference evidence="5" key="1">
    <citation type="journal article" date="2014" name="Int. J. Syst. Evol. Microbiol.">
        <title>Complete genome sequence of Corynebacterium casei LMG S-19264T (=DSM 44701T), isolated from a smear-ripened cheese.</title>
        <authorList>
            <consortium name="US DOE Joint Genome Institute (JGI-PGF)"/>
            <person name="Walter F."/>
            <person name="Albersmeier A."/>
            <person name="Kalinowski J."/>
            <person name="Ruckert C."/>
        </authorList>
    </citation>
    <scope>NUCLEOTIDE SEQUENCE</scope>
    <source>
        <strain evidence="5">VKM B-2789</strain>
    </source>
</reference>
<keyword evidence="2" id="KW-0238">DNA-binding</keyword>
<dbReference type="SUPFAM" id="SSF46785">
    <property type="entry name" value="Winged helix' DNA-binding domain"/>
    <property type="match status" value="1"/>
</dbReference>
<dbReference type="InterPro" id="IPR008920">
    <property type="entry name" value="TF_FadR/GntR_C"/>
</dbReference>
<dbReference type="Pfam" id="PF07729">
    <property type="entry name" value="FCD"/>
    <property type="match status" value="1"/>
</dbReference>
<keyword evidence="6" id="KW-1185">Reference proteome</keyword>
<dbReference type="SMART" id="SM00895">
    <property type="entry name" value="FCD"/>
    <property type="match status" value="1"/>
</dbReference>
<dbReference type="AlphaFoldDB" id="A0A9W6JWW2"/>
<dbReference type="RefSeq" id="WP_246546959.1">
    <property type="nucleotide sequence ID" value="NZ_BSFM01000011.1"/>
</dbReference>
<dbReference type="InterPro" id="IPR000524">
    <property type="entry name" value="Tscrpt_reg_HTH_GntR"/>
</dbReference>
<dbReference type="Gene3D" id="1.10.10.10">
    <property type="entry name" value="Winged helix-like DNA-binding domain superfamily/Winged helix DNA-binding domain"/>
    <property type="match status" value="1"/>
</dbReference>
<dbReference type="CDD" id="cd07377">
    <property type="entry name" value="WHTH_GntR"/>
    <property type="match status" value="1"/>
</dbReference>
<protein>
    <submittedName>
        <fullName evidence="5">GntR family transcriptional regulator</fullName>
    </submittedName>
</protein>
<evidence type="ECO:0000313" key="6">
    <source>
        <dbReference type="Proteomes" id="UP001143330"/>
    </source>
</evidence>
<dbReference type="SMART" id="SM00345">
    <property type="entry name" value="HTH_GNTR"/>
    <property type="match status" value="1"/>
</dbReference>
<name>A0A9W6JWW2_9HYPH</name>
<feature type="domain" description="HTH gntR-type" evidence="4">
    <location>
        <begin position="14"/>
        <end position="82"/>
    </location>
</feature>
<dbReference type="InterPro" id="IPR036390">
    <property type="entry name" value="WH_DNA-bd_sf"/>
</dbReference>
<reference evidence="5" key="2">
    <citation type="submission" date="2023-01" db="EMBL/GenBank/DDBJ databases">
        <authorList>
            <person name="Sun Q."/>
            <person name="Evtushenko L."/>
        </authorList>
    </citation>
    <scope>NUCLEOTIDE SEQUENCE</scope>
    <source>
        <strain evidence="5">VKM B-2789</strain>
    </source>
</reference>
<dbReference type="PROSITE" id="PS50949">
    <property type="entry name" value="HTH_GNTR"/>
    <property type="match status" value="1"/>
</dbReference>
<dbReference type="SUPFAM" id="SSF48008">
    <property type="entry name" value="GntR ligand-binding domain-like"/>
    <property type="match status" value="1"/>
</dbReference>
<sequence>MEFADVVVAAEIQSGRELAAYTQLQAFLAQSQLAPNQRLPAERELCDLLGVSRGELRKALAIAEADGQVWRHVGKGTFVGPRQSDGPMEIVNLAHLTSPAEVMRARILFEPMMAREAAINATSANISEMNLCLLRGSEATSWRRAEHWDNRLHRAIAESARNSLLLVMFDTLNTVRRAVAWGRLREDANGPQPGRREFKEHVDIVSAISNRNPESAEKFMRLHLDNVASKVFGLD</sequence>
<dbReference type="PANTHER" id="PTHR43537:SF5">
    <property type="entry name" value="UXU OPERON TRANSCRIPTIONAL REGULATOR"/>
    <property type="match status" value="1"/>
</dbReference>
<dbReference type="InterPro" id="IPR036388">
    <property type="entry name" value="WH-like_DNA-bd_sf"/>
</dbReference>
<dbReference type="Proteomes" id="UP001143330">
    <property type="component" value="Unassembled WGS sequence"/>
</dbReference>
<dbReference type="PANTHER" id="PTHR43537">
    <property type="entry name" value="TRANSCRIPTIONAL REGULATOR, GNTR FAMILY"/>
    <property type="match status" value="1"/>
</dbReference>
<dbReference type="GO" id="GO:0003700">
    <property type="term" value="F:DNA-binding transcription factor activity"/>
    <property type="evidence" value="ECO:0007669"/>
    <property type="project" value="InterPro"/>
</dbReference>
<dbReference type="PRINTS" id="PR00035">
    <property type="entry name" value="HTHGNTR"/>
</dbReference>
<dbReference type="EMBL" id="BSFM01000011">
    <property type="protein sequence ID" value="GLK83789.1"/>
    <property type="molecule type" value="Genomic_DNA"/>
</dbReference>
<keyword evidence="3" id="KW-0804">Transcription</keyword>
<evidence type="ECO:0000256" key="2">
    <source>
        <dbReference type="ARBA" id="ARBA00023125"/>
    </source>
</evidence>
<dbReference type="Gene3D" id="1.20.120.530">
    <property type="entry name" value="GntR ligand-binding domain-like"/>
    <property type="match status" value="1"/>
</dbReference>
<comment type="caution">
    <text evidence="5">The sequence shown here is derived from an EMBL/GenBank/DDBJ whole genome shotgun (WGS) entry which is preliminary data.</text>
</comment>
<evidence type="ECO:0000313" key="5">
    <source>
        <dbReference type="EMBL" id="GLK83789.1"/>
    </source>
</evidence>
<gene>
    <name evidence="5" type="ORF">GCM10017653_18590</name>
</gene>
<dbReference type="GO" id="GO:0003677">
    <property type="term" value="F:DNA binding"/>
    <property type="evidence" value="ECO:0007669"/>
    <property type="project" value="UniProtKB-KW"/>
</dbReference>
<evidence type="ECO:0000256" key="3">
    <source>
        <dbReference type="ARBA" id="ARBA00023163"/>
    </source>
</evidence>
<organism evidence="5 6">
    <name type="scientific">Ancylobacter defluvii</name>
    <dbReference type="NCBI Taxonomy" id="1282440"/>
    <lineage>
        <taxon>Bacteria</taxon>
        <taxon>Pseudomonadati</taxon>
        <taxon>Pseudomonadota</taxon>
        <taxon>Alphaproteobacteria</taxon>
        <taxon>Hyphomicrobiales</taxon>
        <taxon>Xanthobacteraceae</taxon>
        <taxon>Ancylobacter</taxon>
    </lineage>
</organism>